<dbReference type="Proteomes" id="UP000245720">
    <property type="component" value="Unassembled WGS sequence"/>
</dbReference>
<name>A0A315Y4I3_RUMFL</name>
<keyword evidence="1" id="KW-0812">Transmembrane</keyword>
<dbReference type="EMBL" id="QGDI01000002">
    <property type="protein sequence ID" value="PWJ14709.1"/>
    <property type="molecule type" value="Genomic_DNA"/>
</dbReference>
<feature type="transmembrane region" description="Helical" evidence="1">
    <location>
        <begin position="212"/>
        <end position="233"/>
    </location>
</feature>
<comment type="caution">
    <text evidence="2">The sequence shown here is derived from an EMBL/GenBank/DDBJ whole genome shotgun (WGS) entry which is preliminary data.</text>
</comment>
<keyword evidence="1" id="KW-1133">Transmembrane helix</keyword>
<dbReference type="OrthoDB" id="10016754at2"/>
<evidence type="ECO:0000313" key="3">
    <source>
        <dbReference type="Proteomes" id="UP000245720"/>
    </source>
</evidence>
<sequence length="462" mass="48794">MATITLYADRINQMPAGLRSVRTAVDAFRENVDTLRISVVAIDSSICNLDDIISSLRASSDTQEMKADTFEDIADDTEEFIDTVISIDEDAAEAITTQQEDFYDTYSYLRPEESLGDAILDVVGDVVGTIAGVLEFGFEVLAFAWDAFTDALATIGEWCADHWQQIVITVVIVVGVVLAVLAVVFTGGAALVPMLTAALTWLGVSAGTAATIATVASMTVAAIAIVSAVASGAFNIADTWSPLSGNWKKAQKVLNVISTVSNLFYGAGSIYSGLKGITNQQLFNYGKTWLTNSGFRTAISNVDDYALLVEPGTSTFWSGLGTGGADKAAAGAENLGNMTGTTRTTMETVLERSGITMPKWNSNDPASILAWNSSSSSFAMRSSGDVYSILGADLNPNGVWSVFERTILGVNPGVTSITIVDQALNITEVIGRSPAVSNIVFNGLGALSQAADDVYNFFTGND</sequence>
<dbReference type="RefSeq" id="WP_109725570.1">
    <property type="nucleotide sequence ID" value="NZ_QGDI01000002.1"/>
</dbReference>
<keyword evidence="1" id="KW-0472">Membrane</keyword>
<proteinExistence type="predicted"/>
<feature type="transmembrane region" description="Helical" evidence="1">
    <location>
        <begin position="166"/>
        <end position="192"/>
    </location>
</feature>
<evidence type="ECO:0000256" key="1">
    <source>
        <dbReference type="SAM" id="Phobius"/>
    </source>
</evidence>
<gene>
    <name evidence="2" type="ORF">IE37_00695</name>
</gene>
<protein>
    <submittedName>
        <fullName evidence="2">Uncharacterized protein</fullName>
    </submittedName>
</protein>
<accession>A0A315Y4I3</accession>
<evidence type="ECO:0000313" key="2">
    <source>
        <dbReference type="EMBL" id="PWJ14709.1"/>
    </source>
</evidence>
<dbReference type="AlphaFoldDB" id="A0A315Y4I3"/>
<organism evidence="2 3">
    <name type="scientific">Ruminococcus flavefaciens</name>
    <dbReference type="NCBI Taxonomy" id="1265"/>
    <lineage>
        <taxon>Bacteria</taxon>
        <taxon>Bacillati</taxon>
        <taxon>Bacillota</taxon>
        <taxon>Clostridia</taxon>
        <taxon>Eubacteriales</taxon>
        <taxon>Oscillospiraceae</taxon>
        <taxon>Ruminococcus</taxon>
    </lineage>
</organism>
<reference evidence="2 3" key="1">
    <citation type="submission" date="2018-05" db="EMBL/GenBank/DDBJ databases">
        <title>The Hungate 1000. A catalogue of reference genomes from the rumen microbiome.</title>
        <authorList>
            <person name="Kelly W."/>
        </authorList>
    </citation>
    <scope>NUCLEOTIDE SEQUENCE [LARGE SCALE GENOMIC DNA]</scope>
    <source>
        <strain evidence="2 3">SAb67</strain>
    </source>
</reference>